<organism evidence="5 6">
    <name type="scientific">Erpetoichthys calabaricus</name>
    <name type="common">Rope fish</name>
    <name type="synonym">Calamoichthys calabaricus</name>
    <dbReference type="NCBI Taxonomy" id="27687"/>
    <lineage>
        <taxon>Eukaryota</taxon>
        <taxon>Metazoa</taxon>
        <taxon>Chordata</taxon>
        <taxon>Craniata</taxon>
        <taxon>Vertebrata</taxon>
        <taxon>Euteleostomi</taxon>
        <taxon>Actinopterygii</taxon>
        <taxon>Polypteriformes</taxon>
        <taxon>Polypteridae</taxon>
        <taxon>Erpetoichthys</taxon>
    </lineage>
</organism>
<feature type="transmembrane region" description="Helical" evidence="4">
    <location>
        <begin position="113"/>
        <end position="132"/>
    </location>
</feature>
<proteinExistence type="inferred from homology"/>
<dbReference type="InterPro" id="IPR036723">
    <property type="entry name" value="Alpha-catenin/vinculin-like_sf"/>
</dbReference>
<dbReference type="AlphaFoldDB" id="A0A8C4S5A7"/>
<reference evidence="5" key="2">
    <citation type="submission" date="2025-08" db="UniProtKB">
        <authorList>
            <consortium name="Ensembl"/>
        </authorList>
    </citation>
    <scope>IDENTIFICATION</scope>
</reference>
<dbReference type="GO" id="GO:0098609">
    <property type="term" value="P:cell-cell adhesion"/>
    <property type="evidence" value="ECO:0007669"/>
    <property type="project" value="TreeGrafter"/>
</dbReference>
<keyword evidence="6" id="KW-1185">Reference proteome</keyword>
<evidence type="ECO:0000256" key="4">
    <source>
        <dbReference type="SAM" id="Phobius"/>
    </source>
</evidence>
<reference evidence="5" key="1">
    <citation type="submission" date="2021-06" db="EMBL/GenBank/DDBJ databases">
        <authorList>
            <consortium name="Wellcome Sanger Institute Data Sharing"/>
        </authorList>
    </citation>
    <scope>NUCLEOTIDE SEQUENCE [LARGE SCALE GENOMIC DNA]</scope>
</reference>
<dbReference type="Gene3D" id="1.20.120.230">
    <property type="entry name" value="Alpha-catenin/vinculin-like"/>
    <property type="match status" value="1"/>
</dbReference>
<keyword evidence="4" id="KW-1133">Transmembrane helix</keyword>
<dbReference type="GO" id="GO:0005912">
    <property type="term" value="C:adherens junction"/>
    <property type="evidence" value="ECO:0007669"/>
    <property type="project" value="TreeGrafter"/>
</dbReference>
<accession>A0A8C4S5A7</accession>
<comment type="similarity">
    <text evidence="2">Belongs to the vinculin/alpha-catenin family.</text>
</comment>
<dbReference type="SUPFAM" id="SSF47220">
    <property type="entry name" value="alpha-catenin/vinculin-like"/>
    <property type="match status" value="1"/>
</dbReference>
<dbReference type="GO" id="GO:0008013">
    <property type="term" value="F:beta-catenin binding"/>
    <property type="evidence" value="ECO:0007669"/>
    <property type="project" value="TreeGrafter"/>
</dbReference>
<dbReference type="GO" id="GO:0016477">
    <property type="term" value="P:cell migration"/>
    <property type="evidence" value="ECO:0007669"/>
    <property type="project" value="TreeGrafter"/>
</dbReference>
<sequence>MSTLQTTELLIDPKDLQIRTVTVEKLLEPLITQVTTLINCPRNPSNKKKGCSKRARVLLRSVEDATLHLVEKGEKIAKDSNLLKNELMEAVDEVWKESKCNGLNLIRLLPLQFHLYSVLLSLNLFIFLFPYYSSHTN</sequence>
<evidence type="ECO:0000313" key="6">
    <source>
        <dbReference type="Proteomes" id="UP000694620"/>
    </source>
</evidence>
<dbReference type="GO" id="GO:0005737">
    <property type="term" value="C:cytoplasm"/>
    <property type="evidence" value="ECO:0007669"/>
    <property type="project" value="UniProtKB-SubCell"/>
</dbReference>
<comment type="subcellular location">
    <subcellularLocation>
        <location evidence="1">Cytoplasm</location>
    </subcellularLocation>
</comment>
<name>A0A8C4S5A7_ERPCA</name>
<dbReference type="InterPro" id="IPR006077">
    <property type="entry name" value="Vinculin/catenin"/>
</dbReference>
<dbReference type="Proteomes" id="UP000694620">
    <property type="component" value="Chromosome 2"/>
</dbReference>
<dbReference type="PANTHER" id="PTHR18914">
    <property type="entry name" value="ALPHA CATENIN"/>
    <property type="match status" value="1"/>
</dbReference>
<evidence type="ECO:0000256" key="1">
    <source>
        <dbReference type="ARBA" id="ARBA00004496"/>
    </source>
</evidence>
<evidence type="ECO:0000313" key="5">
    <source>
        <dbReference type="Ensembl" id="ENSECRP00000011628.1"/>
    </source>
</evidence>
<keyword evidence="4" id="KW-0472">Membrane</keyword>
<evidence type="ECO:0000256" key="3">
    <source>
        <dbReference type="ARBA" id="ARBA00022490"/>
    </source>
</evidence>
<dbReference type="GeneTree" id="ENSGT01030000234543"/>
<dbReference type="GO" id="GO:0005916">
    <property type="term" value="C:fascia adherens"/>
    <property type="evidence" value="ECO:0007669"/>
    <property type="project" value="TreeGrafter"/>
</dbReference>
<dbReference type="Pfam" id="PF01044">
    <property type="entry name" value="Vinculin"/>
    <property type="match status" value="1"/>
</dbReference>
<reference evidence="5" key="3">
    <citation type="submission" date="2025-09" db="UniProtKB">
        <authorList>
            <consortium name="Ensembl"/>
        </authorList>
    </citation>
    <scope>IDENTIFICATION</scope>
</reference>
<keyword evidence="4" id="KW-0812">Transmembrane</keyword>
<dbReference type="PANTHER" id="PTHR18914:SF21">
    <property type="entry name" value="CATENIN ALPHA-3"/>
    <property type="match status" value="1"/>
</dbReference>
<keyword evidence="3" id="KW-0963">Cytoplasm</keyword>
<dbReference type="GO" id="GO:0051015">
    <property type="term" value="F:actin filament binding"/>
    <property type="evidence" value="ECO:0007669"/>
    <property type="project" value="InterPro"/>
</dbReference>
<dbReference type="Ensembl" id="ENSECRT00000011818.1">
    <property type="protein sequence ID" value="ENSECRP00000011628.1"/>
    <property type="gene ID" value="ENSECRG00000007746.1"/>
</dbReference>
<protein>
    <submittedName>
        <fullName evidence="5">Uncharacterized protein</fullName>
    </submittedName>
</protein>
<evidence type="ECO:0000256" key="2">
    <source>
        <dbReference type="ARBA" id="ARBA00008376"/>
    </source>
</evidence>